<organism evidence="1">
    <name type="scientific">Mizugakiibacter sediminis</name>
    <dbReference type="NCBI Taxonomy" id="1475481"/>
    <lineage>
        <taxon>Bacteria</taxon>
        <taxon>Pseudomonadati</taxon>
        <taxon>Pseudomonadota</taxon>
        <taxon>Gammaproteobacteria</taxon>
        <taxon>Lysobacterales</taxon>
        <taxon>Rhodanobacteraceae</taxon>
        <taxon>Mizugakiibacter</taxon>
    </lineage>
</organism>
<dbReference type="EMBL" id="DF952378">
    <property type="protein sequence ID" value="GAN44294.1"/>
    <property type="molecule type" value="Genomic_DNA"/>
</dbReference>
<reference evidence="1" key="1">
    <citation type="submission" date="2015-03" db="EMBL/GenBank/DDBJ databases">
        <title>Draft genome sequence of Mizugakiibacter sediminis skMP5.</title>
        <authorList>
            <person name="Watanabe T."/>
            <person name="Kojima H."/>
            <person name="Fukui M."/>
        </authorList>
    </citation>
    <scope>NUCLEOTIDE SEQUENCE</scope>
    <source>
        <strain evidence="1">SkMP5</strain>
    </source>
</reference>
<dbReference type="HOGENOM" id="CLU_2155476_0_0_6"/>
<accession>A0A0S6YZ22</accession>
<protein>
    <submittedName>
        <fullName evidence="1">Uncharacterized protein</fullName>
    </submittedName>
</protein>
<sequence length="111" mass="12702">MATGRFQCRRQIVFQHAVGRFEFGRAAERRQRLVHALQGLQRAAVFVQQFGARTRVDMRRAQCQRLVRAVARQQQARQRDHGARMAAAGGEGLAQQRFGFGVPPRFRQQLA</sequence>
<proteinExistence type="predicted"/>
<evidence type="ECO:0000313" key="1">
    <source>
        <dbReference type="EMBL" id="GAN44294.1"/>
    </source>
</evidence>
<gene>
    <name evidence="1" type="ORF">MBSD_0818</name>
</gene>
<dbReference type="AlphaFoldDB" id="A0A0S6YZ22"/>
<name>A0A0S6YZ22_9GAMM</name>